<sequence>MSSSVADVISIGSATLDVFIKAPDLKVIKSDEFFTGTAIAAPYETKLEVEELVIASGGGGTNTAVGLARLGLKAAVLARCGWDFAGKIVRQEIKQEGVDDHLLVQVEKEATDYSTILLGPDGGRTILVYRGGSRLEKAVIDFAKLQTQWLCISSLEGNLALLAELLDWAQKKQIKVAINPGRREIDQAVDLLPLLAKVALLVLNQEEAAQLVGEEYFDVKLFRKAALLSDGLVAVTRGSEGVYLFDQHDRLLQADGFKVATVDATGAGDGFFAGLLSGLIQRWPLEKALKAGLANGAAVIGQIGTKAGLLRKESLANWLEKPLKISWKK</sequence>
<accession>A0A2M6XBP2</accession>
<dbReference type="SUPFAM" id="SSF53613">
    <property type="entry name" value="Ribokinase-like"/>
    <property type="match status" value="1"/>
</dbReference>
<name>A0A2M6XBP2_9BACT</name>
<dbReference type="GO" id="GO:0005829">
    <property type="term" value="C:cytosol"/>
    <property type="evidence" value="ECO:0007669"/>
    <property type="project" value="TreeGrafter"/>
</dbReference>
<dbReference type="Proteomes" id="UP000231214">
    <property type="component" value="Unassembled WGS sequence"/>
</dbReference>
<dbReference type="PANTHER" id="PTHR10584:SF166">
    <property type="entry name" value="RIBOKINASE"/>
    <property type="match status" value="1"/>
</dbReference>
<dbReference type="PRINTS" id="PR00990">
    <property type="entry name" value="RIBOKINASE"/>
</dbReference>
<dbReference type="PANTHER" id="PTHR10584">
    <property type="entry name" value="SUGAR KINASE"/>
    <property type="match status" value="1"/>
</dbReference>
<comment type="caution">
    <text evidence="5">The sequence shown here is derived from an EMBL/GenBank/DDBJ whole genome shotgun (WGS) entry which is preliminary data.</text>
</comment>
<dbReference type="GO" id="GO:0016301">
    <property type="term" value="F:kinase activity"/>
    <property type="evidence" value="ECO:0007669"/>
    <property type="project" value="UniProtKB-KW"/>
</dbReference>
<evidence type="ECO:0000313" key="5">
    <source>
        <dbReference type="EMBL" id="PIU02435.1"/>
    </source>
</evidence>
<dbReference type="PROSITE" id="PS00583">
    <property type="entry name" value="PFKB_KINASES_1"/>
    <property type="match status" value="1"/>
</dbReference>
<dbReference type="InterPro" id="IPR029056">
    <property type="entry name" value="Ribokinase-like"/>
</dbReference>
<feature type="domain" description="Carbohydrate kinase PfkB" evidence="4">
    <location>
        <begin position="43"/>
        <end position="308"/>
    </location>
</feature>
<evidence type="ECO:0000259" key="4">
    <source>
        <dbReference type="Pfam" id="PF00294"/>
    </source>
</evidence>
<reference evidence="6" key="1">
    <citation type="submission" date="2017-09" db="EMBL/GenBank/DDBJ databases">
        <title>Depth-based differentiation of microbial function through sediment-hosted aquifers and enrichment of novel symbionts in the deep terrestrial subsurface.</title>
        <authorList>
            <person name="Probst A.J."/>
            <person name="Ladd B."/>
            <person name="Jarett J.K."/>
            <person name="Geller-Mcgrath D.E."/>
            <person name="Sieber C.M.K."/>
            <person name="Emerson J.B."/>
            <person name="Anantharaman K."/>
            <person name="Thomas B.C."/>
            <person name="Malmstrom R."/>
            <person name="Stieglmeier M."/>
            <person name="Klingl A."/>
            <person name="Woyke T."/>
            <person name="Ryan C.M."/>
            <person name="Banfield J.F."/>
        </authorList>
    </citation>
    <scope>NUCLEOTIDE SEQUENCE [LARGE SCALE GENOMIC DNA]</scope>
</reference>
<organism evidence="5 6">
    <name type="scientific">Candidatus Shapirobacteria bacterium CG09_land_8_20_14_0_10_49_15</name>
    <dbReference type="NCBI Taxonomy" id="1974482"/>
    <lineage>
        <taxon>Bacteria</taxon>
        <taxon>Candidatus Shapironibacteriota</taxon>
    </lineage>
</organism>
<evidence type="ECO:0000256" key="1">
    <source>
        <dbReference type="ARBA" id="ARBA00010688"/>
    </source>
</evidence>
<dbReference type="EMBL" id="PEZK01000004">
    <property type="protein sequence ID" value="PIU02435.1"/>
    <property type="molecule type" value="Genomic_DNA"/>
</dbReference>
<comment type="similarity">
    <text evidence="1">Belongs to the carbohydrate kinase PfkB family.</text>
</comment>
<evidence type="ECO:0000313" key="6">
    <source>
        <dbReference type="Proteomes" id="UP000231214"/>
    </source>
</evidence>
<evidence type="ECO:0000256" key="2">
    <source>
        <dbReference type="ARBA" id="ARBA00022679"/>
    </source>
</evidence>
<evidence type="ECO:0000256" key="3">
    <source>
        <dbReference type="ARBA" id="ARBA00022777"/>
    </source>
</evidence>
<dbReference type="InterPro" id="IPR002139">
    <property type="entry name" value="Ribo/fructo_kinase"/>
</dbReference>
<keyword evidence="2" id="KW-0808">Transferase</keyword>
<dbReference type="GO" id="GO:0006796">
    <property type="term" value="P:phosphate-containing compound metabolic process"/>
    <property type="evidence" value="ECO:0007669"/>
    <property type="project" value="UniProtKB-ARBA"/>
</dbReference>
<dbReference type="InterPro" id="IPR011611">
    <property type="entry name" value="PfkB_dom"/>
</dbReference>
<protein>
    <recommendedName>
        <fullName evidence="4">Carbohydrate kinase PfkB domain-containing protein</fullName>
    </recommendedName>
</protein>
<dbReference type="AlphaFoldDB" id="A0A2M6XBP2"/>
<keyword evidence="3" id="KW-0418">Kinase</keyword>
<proteinExistence type="inferred from homology"/>
<dbReference type="Gene3D" id="3.40.1190.20">
    <property type="match status" value="1"/>
</dbReference>
<gene>
    <name evidence="5" type="ORF">COT66_00165</name>
</gene>
<dbReference type="InterPro" id="IPR002173">
    <property type="entry name" value="Carboh/pur_kinase_PfkB_CS"/>
</dbReference>
<dbReference type="Pfam" id="PF00294">
    <property type="entry name" value="PfkB"/>
    <property type="match status" value="1"/>
</dbReference>